<keyword evidence="5" id="KW-0694">RNA-binding</keyword>
<feature type="domain" description="Enoyl reductase (ER)" evidence="6">
    <location>
        <begin position="30"/>
        <end position="333"/>
    </location>
</feature>
<name>S4Y5D1_SORCE</name>
<dbReference type="PATRIC" id="fig|1254432.3.peg.8468"/>
<protein>
    <recommendedName>
        <fullName evidence="6">Enoyl reductase (ER) domain-containing protein</fullName>
    </recommendedName>
</protein>
<dbReference type="Gene3D" id="3.40.50.720">
    <property type="entry name" value="NAD(P)-binding Rossmann-like Domain"/>
    <property type="match status" value="1"/>
</dbReference>
<dbReference type="InterPro" id="IPR002364">
    <property type="entry name" value="Quin_OxRdtase/zeta-crystal_CS"/>
</dbReference>
<dbReference type="PANTHER" id="PTHR44154">
    <property type="entry name" value="QUINONE OXIDOREDUCTASE"/>
    <property type="match status" value="1"/>
</dbReference>
<evidence type="ECO:0000259" key="6">
    <source>
        <dbReference type="SMART" id="SM00829"/>
    </source>
</evidence>
<dbReference type="InterPro" id="IPR013154">
    <property type="entry name" value="ADH-like_N"/>
</dbReference>
<dbReference type="GO" id="GO:0005737">
    <property type="term" value="C:cytoplasm"/>
    <property type="evidence" value="ECO:0007669"/>
    <property type="project" value="UniProtKB-SubCell"/>
</dbReference>
<dbReference type="EMBL" id="CP003969">
    <property type="protein sequence ID" value="AGP39671.1"/>
    <property type="molecule type" value="Genomic_DNA"/>
</dbReference>
<proteinExistence type="predicted"/>
<dbReference type="GO" id="GO:0003723">
    <property type="term" value="F:RNA binding"/>
    <property type="evidence" value="ECO:0007669"/>
    <property type="project" value="UniProtKB-KW"/>
</dbReference>
<dbReference type="CDD" id="cd08272">
    <property type="entry name" value="MDR6"/>
    <property type="match status" value="1"/>
</dbReference>
<dbReference type="eggNOG" id="COG0604">
    <property type="taxonomic scope" value="Bacteria"/>
</dbReference>
<dbReference type="HOGENOM" id="CLU_026673_3_3_7"/>
<dbReference type="InterPro" id="IPR051603">
    <property type="entry name" value="Zinc-ADH_QOR/CCCR"/>
</dbReference>
<dbReference type="PROSITE" id="PS01162">
    <property type="entry name" value="QOR_ZETA_CRYSTAL"/>
    <property type="match status" value="1"/>
</dbReference>
<dbReference type="Proteomes" id="UP000014803">
    <property type="component" value="Chromosome"/>
</dbReference>
<comment type="subunit">
    <text evidence="2">Homotetramer.</text>
</comment>
<reference evidence="7 8" key="1">
    <citation type="journal article" date="2013" name="Sci. Rep.">
        <title>Extraordinary expansion of a Sorangium cellulosum genome from an alkaline milieu.</title>
        <authorList>
            <person name="Han K."/>
            <person name="Li Z.F."/>
            <person name="Peng R."/>
            <person name="Zhu L.P."/>
            <person name="Zhou T."/>
            <person name="Wang L.G."/>
            <person name="Li S.G."/>
            <person name="Zhang X.B."/>
            <person name="Hu W."/>
            <person name="Wu Z.H."/>
            <person name="Qin N."/>
            <person name="Li Y.Z."/>
        </authorList>
    </citation>
    <scope>NUCLEOTIDE SEQUENCE [LARGE SCALE GENOMIC DNA]</scope>
    <source>
        <strain evidence="7 8">So0157-2</strain>
    </source>
</reference>
<dbReference type="InterPro" id="IPR020843">
    <property type="entry name" value="ER"/>
</dbReference>
<accession>S4Y5D1</accession>
<comment type="subcellular location">
    <subcellularLocation>
        <location evidence="1">Cytoplasm</location>
    </subcellularLocation>
</comment>
<dbReference type="Pfam" id="PF08240">
    <property type="entry name" value="ADH_N"/>
    <property type="match status" value="1"/>
</dbReference>
<keyword evidence="3" id="KW-0963">Cytoplasm</keyword>
<dbReference type="Gene3D" id="3.90.180.10">
    <property type="entry name" value="Medium-chain alcohol dehydrogenases, catalytic domain"/>
    <property type="match status" value="1"/>
</dbReference>
<dbReference type="STRING" id="1254432.SCE1572_37385"/>
<evidence type="ECO:0000313" key="7">
    <source>
        <dbReference type="EMBL" id="AGP39671.1"/>
    </source>
</evidence>
<evidence type="ECO:0000256" key="4">
    <source>
        <dbReference type="ARBA" id="ARBA00022857"/>
    </source>
</evidence>
<dbReference type="InterPro" id="IPR011032">
    <property type="entry name" value="GroES-like_sf"/>
</dbReference>
<dbReference type="Pfam" id="PF13602">
    <property type="entry name" value="ADH_zinc_N_2"/>
    <property type="match status" value="1"/>
</dbReference>
<evidence type="ECO:0000313" key="8">
    <source>
        <dbReference type="Proteomes" id="UP000014803"/>
    </source>
</evidence>
<evidence type="ECO:0000256" key="5">
    <source>
        <dbReference type="ARBA" id="ARBA00022884"/>
    </source>
</evidence>
<dbReference type="PANTHER" id="PTHR44154:SF1">
    <property type="entry name" value="QUINONE OXIDOREDUCTASE"/>
    <property type="match status" value="1"/>
</dbReference>
<dbReference type="AlphaFoldDB" id="S4Y5D1"/>
<gene>
    <name evidence="7" type="ORF">SCE1572_37385</name>
</gene>
<dbReference type="SUPFAM" id="SSF50129">
    <property type="entry name" value="GroES-like"/>
    <property type="match status" value="1"/>
</dbReference>
<dbReference type="KEGG" id="scu:SCE1572_37385"/>
<dbReference type="SMART" id="SM00829">
    <property type="entry name" value="PKS_ER"/>
    <property type="match status" value="1"/>
</dbReference>
<evidence type="ECO:0000256" key="2">
    <source>
        <dbReference type="ARBA" id="ARBA00011881"/>
    </source>
</evidence>
<organism evidence="7 8">
    <name type="scientific">Sorangium cellulosum So0157-2</name>
    <dbReference type="NCBI Taxonomy" id="1254432"/>
    <lineage>
        <taxon>Bacteria</taxon>
        <taxon>Pseudomonadati</taxon>
        <taxon>Myxococcota</taxon>
        <taxon>Polyangia</taxon>
        <taxon>Polyangiales</taxon>
        <taxon>Polyangiaceae</taxon>
        <taxon>Sorangium</taxon>
    </lineage>
</organism>
<evidence type="ECO:0000256" key="3">
    <source>
        <dbReference type="ARBA" id="ARBA00022490"/>
    </source>
</evidence>
<dbReference type="GO" id="GO:0016491">
    <property type="term" value="F:oxidoreductase activity"/>
    <property type="evidence" value="ECO:0007669"/>
    <property type="project" value="InterPro"/>
</dbReference>
<keyword evidence="4" id="KW-0521">NADP</keyword>
<evidence type="ECO:0000256" key="1">
    <source>
        <dbReference type="ARBA" id="ARBA00004496"/>
    </source>
</evidence>
<sequence length="338" mass="34882">MATGRRFRSCASGGAGEENAMRAMVIPAFGGPELFELREVERPSPGPGEVLVRVVASGTNPVDAKIRAAGSWAQIAPPVVLGYDVSGVVEAVGPGVRGFAPGDEVFYTPEIFGNRSGSYAEYNVAPASIVARKPRGMSHVEAAAIPLAGGTAWEAIVRRLAVKPGETVLVHGGAGGVGSFAVQFARASGARVLASAGAANQETLRGLGVDRPIDYTSEDPAEVALQETGGAGVDAVFDTVGGDLVAKSLRATRPGGRLACVLAPEGDLSALYIKNQTLHGIFLTREAARLREMTPLFERGLAFPVVSGVLPLEQVAEAHRRLDSGHGAGKLILSIAKG</sequence>
<dbReference type="SUPFAM" id="SSF51735">
    <property type="entry name" value="NAD(P)-binding Rossmann-fold domains"/>
    <property type="match status" value="1"/>
</dbReference>
<dbReference type="InterPro" id="IPR036291">
    <property type="entry name" value="NAD(P)-bd_dom_sf"/>
</dbReference>
<dbReference type="GO" id="GO:0008270">
    <property type="term" value="F:zinc ion binding"/>
    <property type="evidence" value="ECO:0007669"/>
    <property type="project" value="InterPro"/>
</dbReference>